<dbReference type="Gene3D" id="3.40.50.300">
    <property type="entry name" value="P-loop containing nucleotide triphosphate hydrolases"/>
    <property type="match status" value="1"/>
</dbReference>
<proteinExistence type="inferred from homology"/>
<evidence type="ECO:0000256" key="2">
    <source>
        <dbReference type="ARBA" id="ARBA00049360"/>
    </source>
</evidence>
<dbReference type="EMBL" id="QRVM01000024">
    <property type="protein sequence ID" value="RGS46330.1"/>
    <property type="molecule type" value="Genomic_DNA"/>
</dbReference>
<dbReference type="Proteomes" id="UP000285274">
    <property type="component" value="Unassembled WGS sequence"/>
</dbReference>
<comment type="similarity">
    <text evidence="1">Belongs to the ParA family.</text>
</comment>
<dbReference type="InterPro" id="IPR050678">
    <property type="entry name" value="DNA_Partitioning_ATPase"/>
</dbReference>
<evidence type="ECO:0000313" key="7">
    <source>
        <dbReference type="Proteomes" id="UP000285274"/>
    </source>
</evidence>
<comment type="catalytic activity">
    <reaction evidence="2">
        <text>ATP + H2O = ADP + phosphate + H(+)</text>
        <dbReference type="Rhea" id="RHEA:13065"/>
        <dbReference type="ChEBI" id="CHEBI:15377"/>
        <dbReference type="ChEBI" id="CHEBI:15378"/>
        <dbReference type="ChEBI" id="CHEBI:30616"/>
        <dbReference type="ChEBI" id="CHEBI:43474"/>
        <dbReference type="ChEBI" id="CHEBI:456216"/>
    </reaction>
</comment>
<evidence type="ECO:0000313" key="6">
    <source>
        <dbReference type="EMBL" id="RGS46330.1"/>
    </source>
</evidence>
<dbReference type="PANTHER" id="PTHR13696">
    <property type="entry name" value="P-LOOP CONTAINING NUCLEOSIDE TRIPHOSPHATE HYDROLASE"/>
    <property type="match status" value="1"/>
</dbReference>
<dbReference type="PIRSF" id="PIRSF009320">
    <property type="entry name" value="Nuc_binding_HP_1000"/>
    <property type="match status" value="1"/>
</dbReference>
<evidence type="ECO:0000259" key="5">
    <source>
        <dbReference type="Pfam" id="PF13614"/>
    </source>
</evidence>
<dbReference type="RefSeq" id="WP_118320021.1">
    <property type="nucleotide sequence ID" value="NZ_JAQCRR010000008.1"/>
</dbReference>
<comment type="subunit">
    <text evidence="3">Dimerizes in the presence of ATP but not ADP; ATP-binding is required for double-stranded (ds)DNA-binding. Interacts with DnaA.</text>
</comment>
<dbReference type="InterPro" id="IPR027417">
    <property type="entry name" value="P-loop_NTPase"/>
</dbReference>
<protein>
    <recommendedName>
        <fullName evidence="4">Sporulation initiation inhibitor protein Soj</fullName>
    </recommendedName>
</protein>
<accession>A0A412J1W1</accession>
<organism evidence="6 7">
    <name type="scientific">Holdemanella biformis</name>
    <dbReference type="NCBI Taxonomy" id="1735"/>
    <lineage>
        <taxon>Bacteria</taxon>
        <taxon>Bacillati</taxon>
        <taxon>Bacillota</taxon>
        <taxon>Erysipelotrichia</taxon>
        <taxon>Erysipelotrichales</taxon>
        <taxon>Erysipelotrichaceae</taxon>
        <taxon>Holdemanella</taxon>
    </lineage>
</organism>
<dbReference type="SUPFAM" id="SSF52540">
    <property type="entry name" value="P-loop containing nucleoside triphosphate hydrolases"/>
    <property type="match status" value="1"/>
</dbReference>
<evidence type="ECO:0000256" key="3">
    <source>
        <dbReference type="ARBA" id="ARBA00062323"/>
    </source>
</evidence>
<dbReference type="PANTHER" id="PTHR13696:SF52">
    <property type="entry name" value="PARA FAMILY PROTEIN CT_582"/>
    <property type="match status" value="1"/>
</dbReference>
<dbReference type="InterPro" id="IPR025669">
    <property type="entry name" value="AAA_dom"/>
</dbReference>
<dbReference type="AlphaFoldDB" id="A0A412J1W1"/>
<dbReference type="FunFam" id="3.40.50.300:FF:000285">
    <property type="entry name" value="Sporulation initiation inhibitor Soj"/>
    <property type="match status" value="1"/>
</dbReference>
<sequence>MGKVIAISNQKGGVGKTTTSINLASGLAHVGKKVLLIDFDSQGNATQGLNANQNNSQATIHSVLMEGVPIQQAIVPKMNPRIDIVPANINLAGADLDMDKMEYGKEELLKKAIAPIRDQYDYIIIDCPPSLGLLNTNALTAADSILIPVQCEYYALEGVTQLLITIRLVQRTSNRNLKIEGILLTMFDIRTRLSVEVSQDVRQTFGKLVYQNSIPRNVKLSEAPSRGISIFEYDPKSTGAKAYAGLTEEVLKRNSKEA</sequence>
<gene>
    <name evidence="6" type="ORF">DWX92_06285</name>
</gene>
<comment type="caution">
    <text evidence="6">The sequence shown here is derived from an EMBL/GenBank/DDBJ whole genome shotgun (WGS) entry which is preliminary data.</text>
</comment>
<dbReference type="CDD" id="cd02042">
    <property type="entry name" value="ParAB_family"/>
    <property type="match status" value="1"/>
</dbReference>
<evidence type="ECO:0000256" key="1">
    <source>
        <dbReference type="ARBA" id="ARBA00006976"/>
    </source>
</evidence>
<reference evidence="6 7" key="1">
    <citation type="submission" date="2018-08" db="EMBL/GenBank/DDBJ databases">
        <title>A genome reference for cultivated species of the human gut microbiota.</title>
        <authorList>
            <person name="Zou Y."/>
            <person name="Xue W."/>
            <person name="Luo G."/>
        </authorList>
    </citation>
    <scope>NUCLEOTIDE SEQUENCE [LARGE SCALE GENOMIC DNA]</scope>
    <source>
        <strain evidence="6 7">AF22-10AC</strain>
    </source>
</reference>
<evidence type="ECO:0000256" key="4">
    <source>
        <dbReference type="ARBA" id="ARBA00071824"/>
    </source>
</evidence>
<feature type="domain" description="AAA" evidence="5">
    <location>
        <begin position="3"/>
        <end position="179"/>
    </location>
</feature>
<name>A0A412J1W1_9FIRM</name>
<dbReference type="Pfam" id="PF13614">
    <property type="entry name" value="AAA_31"/>
    <property type="match status" value="1"/>
</dbReference>